<proteinExistence type="predicted"/>
<dbReference type="EMBL" id="CP063767">
    <property type="protein sequence ID" value="QOY59786.1"/>
    <property type="molecule type" value="Genomic_DNA"/>
</dbReference>
<feature type="transmembrane region" description="Helical" evidence="1">
    <location>
        <begin position="301"/>
        <end position="320"/>
    </location>
</feature>
<feature type="transmembrane region" description="Helical" evidence="1">
    <location>
        <begin position="173"/>
        <end position="196"/>
    </location>
</feature>
<sequence length="321" mass="33734">MGPVEFIQSADVTLSEKLLEVVYVIIGLVCIYAAVRNLRDRTNEKRVGTAVFWGVLGLLFVIGRWIPSELVGALVIVMVLPTIFRQVGAGVDKLRPTEAETAGGFEAIGTKIFIPAFSIGVVALVFALFTKISSLVGITVGVLLGMVILAVLRPKKNGPRVFLEDSRRMLDTVGPLIMLPTLLAILGATFTAAGVGDVISEIVGAVIPQGNLVVGIVVYCLGMAIFTVIMGNAFAAITVMTVGIGAPFVLSLGADPTVVGSLALTCGFCGTLMTPMAANFNIVPVAILEMGDEYGVIKKQVVPALIMLAFQIVMMIVLVAL</sequence>
<organism evidence="2 3">
    <name type="scientific">Thermophilibacter immobilis</name>
    <dbReference type="NCBI Taxonomy" id="2779519"/>
    <lineage>
        <taxon>Bacteria</taxon>
        <taxon>Bacillati</taxon>
        <taxon>Actinomycetota</taxon>
        <taxon>Coriobacteriia</taxon>
        <taxon>Coriobacteriales</taxon>
        <taxon>Atopobiaceae</taxon>
        <taxon>Thermophilibacter</taxon>
    </lineage>
</organism>
<keyword evidence="1" id="KW-1133">Transmembrane helix</keyword>
<dbReference type="RefSeq" id="WP_194369539.1">
    <property type="nucleotide sequence ID" value="NZ_CP063767.1"/>
</dbReference>
<dbReference type="AlphaFoldDB" id="A0A7S7M6T3"/>
<evidence type="ECO:0000256" key="1">
    <source>
        <dbReference type="SAM" id="Phobius"/>
    </source>
</evidence>
<feature type="transmembrane region" description="Helical" evidence="1">
    <location>
        <begin position="202"/>
        <end position="226"/>
    </location>
</feature>
<evidence type="ECO:0000313" key="2">
    <source>
        <dbReference type="EMBL" id="QOY59786.1"/>
    </source>
</evidence>
<feature type="transmembrane region" description="Helical" evidence="1">
    <location>
        <begin position="18"/>
        <end position="35"/>
    </location>
</feature>
<feature type="transmembrane region" description="Helical" evidence="1">
    <location>
        <begin position="47"/>
        <end position="66"/>
    </location>
</feature>
<keyword evidence="1" id="KW-0472">Membrane</keyword>
<dbReference type="Proteomes" id="UP000593735">
    <property type="component" value="Chromosome"/>
</dbReference>
<keyword evidence="1" id="KW-0812">Transmembrane</keyword>
<name>A0A7S7M6T3_9ACTN</name>
<reference evidence="2 3" key="1">
    <citation type="submission" date="2020-10" db="EMBL/GenBank/DDBJ databases">
        <title>Olsenella immobilis sp.nov., isolated from the mud in a fermentation cellar used for the production of Chinese strong-flavoured liquor.</title>
        <authorList>
            <person name="Lu L."/>
        </authorList>
    </citation>
    <scope>NUCLEOTIDE SEQUENCE [LARGE SCALE GENOMIC DNA]</scope>
    <source>
        <strain evidence="2 3">LZLJ-2</strain>
    </source>
</reference>
<feature type="transmembrane region" description="Helical" evidence="1">
    <location>
        <begin position="112"/>
        <end position="129"/>
    </location>
</feature>
<feature type="transmembrane region" description="Helical" evidence="1">
    <location>
        <begin position="72"/>
        <end position="91"/>
    </location>
</feature>
<dbReference type="KEGG" id="tio:INP52_04855"/>
<keyword evidence="3" id="KW-1185">Reference proteome</keyword>
<dbReference type="InterPro" id="IPR009323">
    <property type="entry name" value="DUF979"/>
</dbReference>
<dbReference type="Pfam" id="PF06166">
    <property type="entry name" value="DUF979"/>
    <property type="match status" value="1"/>
</dbReference>
<feature type="transmembrane region" description="Helical" evidence="1">
    <location>
        <begin position="258"/>
        <end position="280"/>
    </location>
</feature>
<accession>A0A7S7M6T3</accession>
<gene>
    <name evidence="2" type="ORF">INP52_04855</name>
</gene>
<feature type="transmembrane region" description="Helical" evidence="1">
    <location>
        <begin position="135"/>
        <end position="152"/>
    </location>
</feature>
<feature type="transmembrane region" description="Helical" evidence="1">
    <location>
        <begin position="233"/>
        <end position="252"/>
    </location>
</feature>
<protein>
    <submittedName>
        <fullName evidence="2">DUF979 domain-containing protein</fullName>
    </submittedName>
</protein>
<evidence type="ECO:0000313" key="3">
    <source>
        <dbReference type="Proteomes" id="UP000593735"/>
    </source>
</evidence>